<protein>
    <recommendedName>
        <fullName evidence="3">Lipoprotein</fullName>
    </recommendedName>
</protein>
<proteinExistence type="predicted"/>
<dbReference type="PROSITE" id="PS51257">
    <property type="entry name" value="PROKAR_LIPOPROTEIN"/>
    <property type="match status" value="1"/>
</dbReference>
<reference evidence="2" key="1">
    <citation type="journal article" date="2024" name="Toxins">
        <title>Genome Sequence Analysis of Native Xenorhabdus Strains Isolated from Entomopathogenic Nematodes in Argentina.</title>
        <authorList>
            <person name="Palma L."/>
            <person name="Frizzo L."/>
            <person name="Kaiser S."/>
            <person name="Berry C."/>
            <person name="Caballero P."/>
            <person name="Bode H.B."/>
            <person name="Del Valle E.E."/>
        </authorList>
    </citation>
    <scope>NUCLEOTIDE SEQUENCE [LARGE SCALE GENOMIC DNA]</scope>
    <source>
        <strain evidence="2">Reich</strain>
    </source>
</reference>
<evidence type="ECO:0000313" key="1">
    <source>
        <dbReference type="EMBL" id="MDX8000039.1"/>
    </source>
</evidence>
<dbReference type="Proteomes" id="UP001271640">
    <property type="component" value="Unassembled WGS sequence"/>
</dbReference>
<dbReference type="EMBL" id="VCDP01000049">
    <property type="protein sequence ID" value="MDX8000039.1"/>
    <property type="molecule type" value="Genomic_DNA"/>
</dbReference>
<sequence length="110" mass="12172">MIKKLPLLFVFAIAGCSIGKVPTDHLVLLSNGDLCRALGENSDNGEITIRIQNEIASREGSIDMEKCHSIEVFTQNRMNSALMDPWHRGMGPMNDQFIGNLQQIMADGKL</sequence>
<comment type="caution">
    <text evidence="1">The sequence shown here is derived from an EMBL/GenBank/DDBJ whole genome shotgun (WGS) entry which is preliminary data.</text>
</comment>
<gene>
    <name evidence="1" type="ORF">FE394_12700</name>
</gene>
<keyword evidence="2" id="KW-1185">Reference proteome</keyword>
<name>A0ABU4SN86_9GAMM</name>
<evidence type="ECO:0000313" key="2">
    <source>
        <dbReference type="Proteomes" id="UP001271640"/>
    </source>
</evidence>
<dbReference type="RefSeq" id="WP_319926748.1">
    <property type="nucleotide sequence ID" value="NZ_VCDP01000049.1"/>
</dbReference>
<accession>A0ABU4SN86</accession>
<evidence type="ECO:0008006" key="3">
    <source>
        <dbReference type="Google" id="ProtNLM"/>
    </source>
</evidence>
<organism evidence="1 2">
    <name type="scientific">Xenorhabdus littoralis</name>
    <dbReference type="NCBI Taxonomy" id="2582835"/>
    <lineage>
        <taxon>Bacteria</taxon>
        <taxon>Pseudomonadati</taxon>
        <taxon>Pseudomonadota</taxon>
        <taxon>Gammaproteobacteria</taxon>
        <taxon>Enterobacterales</taxon>
        <taxon>Morganellaceae</taxon>
        <taxon>Xenorhabdus</taxon>
    </lineage>
</organism>